<feature type="region of interest" description="Disordered" evidence="1">
    <location>
        <begin position="43"/>
        <end position="107"/>
    </location>
</feature>
<feature type="compositionally biased region" description="Low complexity" evidence="1">
    <location>
        <begin position="76"/>
        <end position="92"/>
    </location>
</feature>
<keyword evidence="3" id="KW-1185">Reference proteome</keyword>
<evidence type="ECO:0000313" key="2">
    <source>
        <dbReference type="EMBL" id="EGP88326.1"/>
    </source>
</evidence>
<proteinExistence type="predicted"/>
<protein>
    <submittedName>
        <fullName evidence="2">Uncharacterized protein</fullName>
    </submittedName>
</protein>
<reference evidence="2 3" key="1">
    <citation type="journal article" date="2011" name="PLoS Genet.">
        <title>Finished genome of the fungal wheat pathogen Mycosphaerella graminicola reveals dispensome structure, chromosome plasticity, and stealth pathogenesis.</title>
        <authorList>
            <person name="Goodwin S.B."/>
            <person name="Ben M'barek S."/>
            <person name="Dhillon B."/>
            <person name="Wittenberg A.H.J."/>
            <person name="Crane C.F."/>
            <person name="Hane J.K."/>
            <person name="Foster A.J."/>
            <person name="Van der Lee T.A.J."/>
            <person name="Grimwood J."/>
            <person name="Aerts A."/>
            <person name="Antoniw J."/>
            <person name="Bailey A."/>
            <person name="Bluhm B."/>
            <person name="Bowler J."/>
            <person name="Bristow J."/>
            <person name="van der Burgt A."/>
            <person name="Canto-Canche B."/>
            <person name="Churchill A.C.L."/>
            <person name="Conde-Ferraez L."/>
            <person name="Cools H.J."/>
            <person name="Coutinho P.M."/>
            <person name="Csukai M."/>
            <person name="Dehal P."/>
            <person name="De Wit P."/>
            <person name="Donzelli B."/>
            <person name="van de Geest H.C."/>
            <person name="van Ham R.C.H.J."/>
            <person name="Hammond-Kosack K.E."/>
            <person name="Henrissat B."/>
            <person name="Kilian A."/>
            <person name="Kobayashi A.K."/>
            <person name="Koopmann E."/>
            <person name="Kourmpetis Y."/>
            <person name="Kuzniar A."/>
            <person name="Lindquist E."/>
            <person name="Lombard V."/>
            <person name="Maliepaard C."/>
            <person name="Martins N."/>
            <person name="Mehrabi R."/>
            <person name="Nap J.P.H."/>
            <person name="Ponomarenko A."/>
            <person name="Rudd J.J."/>
            <person name="Salamov A."/>
            <person name="Schmutz J."/>
            <person name="Schouten H.J."/>
            <person name="Shapiro H."/>
            <person name="Stergiopoulos I."/>
            <person name="Torriani S.F.F."/>
            <person name="Tu H."/>
            <person name="de Vries R.P."/>
            <person name="Waalwijk C."/>
            <person name="Ware S.B."/>
            <person name="Wiebenga A."/>
            <person name="Zwiers L.-H."/>
            <person name="Oliver R.P."/>
            <person name="Grigoriev I.V."/>
            <person name="Kema G.H.J."/>
        </authorList>
    </citation>
    <scope>NUCLEOTIDE SEQUENCE [LARGE SCALE GENOMIC DNA]</scope>
    <source>
        <strain evidence="3">CBS 115943 / IPO323</strain>
    </source>
</reference>
<dbReference type="Proteomes" id="UP000008062">
    <property type="component" value="Chromosome 4"/>
</dbReference>
<dbReference type="RefSeq" id="XP_003853350.1">
    <property type="nucleotide sequence ID" value="XM_003853302.1"/>
</dbReference>
<accession>F9X9N0</accession>
<feature type="compositionally biased region" description="Polar residues" evidence="1">
    <location>
        <begin position="93"/>
        <end position="107"/>
    </location>
</feature>
<gene>
    <name evidence="2" type="ORF">MYCGRDRAFT_99976</name>
</gene>
<dbReference type="EMBL" id="CM001199">
    <property type="protein sequence ID" value="EGP88326.1"/>
    <property type="molecule type" value="Genomic_DNA"/>
</dbReference>
<sequence length="141" mass="15378">MVLGVGPQNLKNERMTRTLATTNLEIAHTTSQICCAYSLFSNTNTSTTNTSNFISTATPKRKTQQSWPESTPPTTPLLSTTTSTSPIPATWTKTALSTSPSQSQNTSILLKNSTSSTKCEVKPAIRPIRNRRCLPCRRGTM</sequence>
<organism evidence="2 3">
    <name type="scientific">Zymoseptoria tritici (strain CBS 115943 / IPO323)</name>
    <name type="common">Speckled leaf blotch fungus</name>
    <name type="synonym">Septoria tritici</name>
    <dbReference type="NCBI Taxonomy" id="336722"/>
    <lineage>
        <taxon>Eukaryota</taxon>
        <taxon>Fungi</taxon>
        <taxon>Dikarya</taxon>
        <taxon>Ascomycota</taxon>
        <taxon>Pezizomycotina</taxon>
        <taxon>Dothideomycetes</taxon>
        <taxon>Dothideomycetidae</taxon>
        <taxon>Mycosphaerellales</taxon>
        <taxon>Mycosphaerellaceae</taxon>
        <taxon>Zymoseptoria</taxon>
    </lineage>
</organism>
<dbReference type="KEGG" id="ztr:MYCGRDRAFT_99976"/>
<feature type="compositionally biased region" description="Low complexity" evidence="1">
    <location>
        <begin position="43"/>
        <end position="69"/>
    </location>
</feature>
<dbReference type="GeneID" id="13399278"/>
<dbReference type="InParanoid" id="F9X9N0"/>
<dbReference type="AlphaFoldDB" id="F9X9N0"/>
<dbReference type="HOGENOM" id="CLU_1826831_0_0_1"/>
<evidence type="ECO:0000313" key="3">
    <source>
        <dbReference type="Proteomes" id="UP000008062"/>
    </source>
</evidence>
<name>F9X9N0_ZYMTI</name>
<evidence type="ECO:0000256" key="1">
    <source>
        <dbReference type="SAM" id="MobiDB-lite"/>
    </source>
</evidence>